<dbReference type="RefSeq" id="WP_090044525.1">
    <property type="nucleotide sequence ID" value="NZ_FNCC01000001.1"/>
</dbReference>
<feature type="chain" id="PRO_5011637770" description="V8-like Glu-specific endopeptidase" evidence="2">
    <location>
        <begin position="26"/>
        <end position="294"/>
    </location>
</feature>
<dbReference type="SUPFAM" id="SSF50494">
    <property type="entry name" value="Trypsin-like serine proteases"/>
    <property type="match status" value="1"/>
</dbReference>
<reference evidence="4" key="1">
    <citation type="submission" date="2016-10" db="EMBL/GenBank/DDBJ databases">
        <authorList>
            <person name="Varghese N."/>
            <person name="Submissions S."/>
        </authorList>
    </citation>
    <scope>NUCLEOTIDE SEQUENCE [LARGE SCALE GENOMIC DNA]</scope>
    <source>
        <strain evidence="4">CGMCC 4.3506</strain>
    </source>
</reference>
<accession>A0A1G7KCC6</accession>
<dbReference type="EMBL" id="FNCC01000001">
    <property type="protein sequence ID" value="SDF34634.1"/>
    <property type="molecule type" value="Genomic_DNA"/>
</dbReference>
<dbReference type="STRING" id="200378.SAMN05216553_101193"/>
<dbReference type="Proteomes" id="UP000199623">
    <property type="component" value="Unassembled WGS sequence"/>
</dbReference>
<dbReference type="InterPro" id="IPR043504">
    <property type="entry name" value="Peptidase_S1_PA_chymotrypsin"/>
</dbReference>
<proteinExistence type="predicted"/>
<feature type="signal peptide" evidence="2">
    <location>
        <begin position="1"/>
        <end position="25"/>
    </location>
</feature>
<dbReference type="PANTHER" id="PTHR15462:SF19">
    <property type="entry name" value="PEPTIDASE S1 DOMAIN-CONTAINING PROTEIN"/>
    <property type="match status" value="1"/>
</dbReference>
<evidence type="ECO:0008006" key="5">
    <source>
        <dbReference type="Google" id="ProtNLM"/>
    </source>
</evidence>
<evidence type="ECO:0000256" key="2">
    <source>
        <dbReference type="SAM" id="SignalP"/>
    </source>
</evidence>
<dbReference type="PANTHER" id="PTHR15462">
    <property type="entry name" value="SERINE PROTEASE"/>
    <property type="match status" value="1"/>
</dbReference>
<name>A0A1G7KCC6_9PSEU</name>
<keyword evidence="4" id="KW-1185">Reference proteome</keyword>
<dbReference type="Gene3D" id="2.40.10.10">
    <property type="entry name" value="Trypsin-like serine proteases"/>
    <property type="match status" value="2"/>
</dbReference>
<dbReference type="InterPro" id="IPR009003">
    <property type="entry name" value="Peptidase_S1_PA"/>
</dbReference>
<evidence type="ECO:0000313" key="4">
    <source>
        <dbReference type="Proteomes" id="UP000199623"/>
    </source>
</evidence>
<evidence type="ECO:0000313" key="3">
    <source>
        <dbReference type="EMBL" id="SDF34634.1"/>
    </source>
</evidence>
<dbReference type="InterPro" id="IPR050966">
    <property type="entry name" value="Glutamyl_endopeptidase"/>
</dbReference>
<evidence type="ECO:0000256" key="1">
    <source>
        <dbReference type="ARBA" id="ARBA00022729"/>
    </source>
</evidence>
<gene>
    <name evidence="3" type="ORF">SAMN05216553_101193</name>
</gene>
<keyword evidence="1 2" id="KW-0732">Signal</keyword>
<organism evidence="3 4">
    <name type="scientific">Lentzea fradiae</name>
    <dbReference type="NCBI Taxonomy" id="200378"/>
    <lineage>
        <taxon>Bacteria</taxon>
        <taxon>Bacillati</taxon>
        <taxon>Actinomycetota</taxon>
        <taxon>Actinomycetes</taxon>
        <taxon>Pseudonocardiales</taxon>
        <taxon>Pseudonocardiaceae</taxon>
        <taxon>Lentzea</taxon>
    </lineage>
</organism>
<dbReference type="AlphaFoldDB" id="A0A1G7KCC6"/>
<dbReference type="OrthoDB" id="5121599at2"/>
<protein>
    <recommendedName>
        <fullName evidence="5">V8-like Glu-specific endopeptidase</fullName>
    </recommendedName>
</protein>
<sequence length="294" mass="30492">MSWKALSTTGVLIGAVLVTASPAQAAGQVVTRVAESDRTAALAYWTPERMRATGEDALPPAEQIARPYPGPPPAGVGRLFATTSQGIDLTCSATVVPSATKDVVFTAGHCLHGGWDRRDNPIKIVNVVFAPGYDHGASEVFAARAFAWSDTYSGPSSGADDDAVVALDPVGGRHVEDVAGAQDISFDEMASPADATLLGYPVSQLDNGESLLACDRPASLRANSVYSVWQTDCDLAPGSSGGPWLRGFDPATGKGTIFGVTSRGTMNSDLVTTGMDASVLTSAVRELYESAGRL</sequence>